<comment type="function">
    <text evidence="9 10">The RecF protein is involved in DNA metabolism; it is required for DNA replication and normal SOS inducibility. RecF binds preferentially to single-stranded, linear DNA. It also seems to bind ATP.</text>
</comment>
<keyword evidence="9 10" id="KW-0742">SOS response</keyword>
<dbReference type="PANTHER" id="PTHR32182">
    <property type="entry name" value="DNA REPLICATION AND REPAIR PROTEIN RECF"/>
    <property type="match status" value="1"/>
</dbReference>
<evidence type="ECO:0000256" key="3">
    <source>
        <dbReference type="ARBA" id="ARBA00020170"/>
    </source>
</evidence>
<evidence type="ECO:0000256" key="6">
    <source>
        <dbReference type="ARBA" id="ARBA00022741"/>
    </source>
</evidence>
<dbReference type="EMBL" id="JAEMUK010000078">
    <property type="protein sequence ID" value="MBJ7544322.1"/>
    <property type="molecule type" value="Genomic_DNA"/>
</dbReference>
<dbReference type="GO" id="GO:0003697">
    <property type="term" value="F:single-stranded DNA binding"/>
    <property type="evidence" value="ECO:0007669"/>
    <property type="project" value="UniProtKB-UniRule"/>
</dbReference>
<sequence length="400" mass="42269">MPATDRIAIARLTLTDFRNYRAVTLVTGPGPVVLAGANGAGKTNCLEAVSLLTAGRGLRSLPFPELARSGGSGGWAVAAELGVAGDDLHIGTGIQLPPDGMLTARAARTVKIDHALAKGSGSLARIRMLWLTPSMDGLFTGPAAERRRFLDRLVLSLDPGYGATAAAFERAMRQRNKALEEFDSPPMLTAIEAQMAEAAVAMAVARARAIAALSGEIEAERTRDPDSLFPWAALTLNGTLEEQAAALSEDAMRDEMRDGYARALAQGRDRDRAAGRTLSGPHRSDLDVAHGPKAMPARMCSTGEQKALLVGLVLAQARLIKRAAGGIAPLILLDEIAAHLDIGRREALFSSIVALNAQVWMTGTDLATFTPLRNATETQLFVVSNGTIMPANDAERAAKH</sequence>
<comment type="similarity">
    <text evidence="2 9 10">Belongs to the RecF family.</text>
</comment>
<evidence type="ECO:0000256" key="8">
    <source>
        <dbReference type="ARBA" id="ARBA00023125"/>
    </source>
</evidence>
<keyword evidence="9 10" id="KW-0234">DNA repair</keyword>
<keyword evidence="7 9" id="KW-0067">ATP-binding</keyword>
<evidence type="ECO:0000313" key="14">
    <source>
        <dbReference type="Proteomes" id="UP000623250"/>
    </source>
</evidence>
<protein>
    <recommendedName>
        <fullName evidence="3 9">DNA replication and repair protein RecF</fullName>
    </recommendedName>
</protein>
<dbReference type="RefSeq" id="WP_037236614.1">
    <property type="nucleotide sequence ID" value="NZ_JAEMUK010000078.1"/>
</dbReference>
<evidence type="ECO:0000256" key="2">
    <source>
        <dbReference type="ARBA" id="ARBA00008016"/>
    </source>
</evidence>
<dbReference type="InterPro" id="IPR001238">
    <property type="entry name" value="DNA-binding_RecF"/>
</dbReference>
<feature type="binding site" evidence="9">
    <location>
        <begin position="36"/>
        <end position="43"/>
    </location>
    <ligand>
        <name>ATP</name>
        <dbReference type="ChEBI" id="CHEBI:30616"/>
    </ligand>
</feature>
<dbReference type="GO" id="GO:0005737">
    <property type="term" value="C:cytoplasm"/>
    <property type="evidence" value="ECO:0007669"/>
    <property type="project" value="UniProtKB-SubCell"/>
</dbReference>
<dbReference type="NCBIfam" id="TIGR00611">
    <property type="entry name" value="recf"/>
    <property type="match status" value="1"/>
</dbReference>
<keyword evidence="8 9" id="KW-0238">DNA-binding</keyword>
<evidence type="ECO:0000256" key="7">
    <source>
        <dbReference type="ARBA" id="ARBA00022840"/>
    </source>
</evidence>
<evidence type="ECO:0000256" key="9">
    <source>
        <dbReference type="HAMAP-Rule" id="MF_00365"/>
    </source>
</evidence>
<dbReference type="AlphaFoldDB" id="A0A8I1GC24"/>
<evidence type="ECO:0000256" key="11">
    <source>
        <dbReference type="SAM" id="MobiDB-lite"/>
    </source>
</evidence>
<evidence type="ECO:0000313" key="13">
    <source>
        <dbReference type="EMBL" id="MBJ7544322.1"/>
    </source>
</evidence>
<dbReference type="GO" id="GO:0000731">
    <property type="term" value="P:DNA synthesis involved in DNA repair"/>
    <property type="evidence" value="ECO:0007669"/>
    <property type="project" value="TreeGrafter"/>
</dbReference>
<keyword evidence="14" id="KW-1185">Reference proteome</keyword>
<dbReference type="InterPro" id="IPR018078">
    <property type="entry name" value="DNA-binding_RecF_CS"/>
</dbReference>
<evidence type="ECO:0000259" key="12">
    <source>
        <dbReference type="Pfam" id="PF02463"/>
    </source>
</evidence>
<dbReference type="PANTHER" id="PTHR32182:SF0">
    <property type="entry name" value="DNA REPLICATION AND REPAIR PROTEIN RECF"/>
    <property type="match status" value="1"/>
</dbReference>
<dbReference type="GO" id="GO:0005524">
    <property type="term" value="F:ATP binding"/>
    <property type="evidence" value="ECO:0007669"/>
    <property type="project" value="UniProtKB-UniRule"/>
</dbReference>
<proteinExistence type="inferred from homology"/>
<dbReference type="Pfam" id="PF02463">
    <property type="entry name" value="SMC_N"/>
    <property type="match status" value="1"/>
</dbReference>
<accession>A0A8I1GC24</accession>
<dbReference type="PROSITE" id="PS00617">
    <property type="entry name" value="RECF_1"/>
    <property type="match status" value="1"/>
</dbReference>
<dbReference type="InterPro" id="IPR027417">
    <property type="entry name" value="P-loop_NTPase"/>
</dbReference>
<evidence type="ECO:0000256" key="10">
    <source>
        <dbReference type="RuleBase" id="RU000578"/>
    </source>
</evidence>
<dbReference type="Gene3D" id="1.20.1050.90">
    <property type="entry name" value="RecF/RecN/SMC, N-terminal domain"/>
    <property type="match status" value="1"/>
</dbReference>
<dbReference type="GO" id="GO:0009432">
    <property type="term" value="P:SOS response"/>
    <property type="evidence" value="ECO:0007669"/>
    <property type="project" value="UniProtKB-UniRule"/>
</dbReference>
<dbReference type="GO" id="GO:0006260">
    <property type="term" value="P:DNA replication"/>
    <property type="evidence" value="ECO:0007669"/>
    <property type="project" value="UniProtKB-UniRule"/>
</dbReference>
<keyword evidence="6 9" id="KW-0547">Nucleotide-binding</keyword>
<feature type="domain" description="RecF/RecN/SMC N-terminal" evidence="12">
    <location>
        <begin position="9"/>
        <end position="362"/>
    </location>
</feature>
<dbReference type="InterPro" id="IPR003395">
    <property type="entry name" value="RecF/RecN/SMC_N"/>
</dbReference>
<reference evidence="13 14" key="1">
    <citation type="submission" date="2020-12" db="EMBL/GenBank/DDBJ databases">
        <title>Revised draft genomes of Rhodomicrobium vannielii ATCC 17100 and Rhodomicrobium udaipurense JA643.</title>
        <authorList>
            <person name="Conners E.M."/>
            <person name="Davenport E.J."/>
            <person name="Bose A."/>
        </authorList>
    </citation>
    <scope>NUCLEOTIDE SEQUENCE [LARGE SCALE GENOMIC DNA]</scope>
    <source>
        <strain evidence="13 14">JA643</strain>
    </source>
</reference>
<feature type="region of interest" description="Disordered" evidence="11">
    <location>
        <begin position="264"/>
        <end position="290"/>
    </location>
</feature>
<dbReference type="Gene3D" id="3.40.50.300">
    <property type="entry name" value="P-loop containing nucleotide triphosphate hydrolases"/>
    <property type="match status" value="1"/>
</dbReference>
<dbReference type="SUPFAM" id="SSF52540">
    <property type="entry name" value="P-loop containing nucleoside triphosphate hydrolases"/>
    <property type="match status" value="1"/>
</dbReference>
<evidence type="ECO:0000256" key="4">
    <source>
        <dbReference type="ARBA" id="ARBA00022490"/>
    </source>
</evidence>
<comment type="caution">
    <text evidence="13">The sequence shown here is derived from an EMBL/GenBank/DDBJ whole genome shotgun (WGS) entry which is preliminary data.</text>
</comment>
<name>A0A8I1GC24_9HYPH</name>
<dbReference type="GO" id="GO:0006302">
    <property type="term" value="P:double-strand break repair"/>
    <property type="evidence" value="ECO:0007669"/>
    <property type="project" value="TreeGrafter"/>
</dbReference>
<keyword evidence="9 10" id="KW-0227">DNA damage</keyword>
<comment type="subcellular location">
    <subcellularLocation>
        <location evidence="1 9 10">Cytoplasm</location>
    </subcellularLocation>
</comment>
<keyword evidence="4 9" id="KW-0963">Cytoplasm</keyword>
<dbReference type="PROSITE" id="PS00618">
    <property type="entry name" value="RECF_2"/>
    <property type="match status" value="1"/>
</dbReference>
<evidence type="ECO:0000256" key="1">
    <source>
        <dbReference type="ARBA" id="ARBA00004496"/>
    </source>
</evidence>
<dbReference type="Proteomes" id="UP000623250">
    <property type="component" value="Unassembled WGS sequence"/>
</dbReference>
<organism evidence="13 14">
    <name type="scientific">Rhodomicrobium udaipurense</name>
    <dbReference type="NCBI Taxonomy" id="1202716"/>
    <lineage>
        <taxon>Bacteria</taxon>
        <taxon>Pseudomonadati</taxon>
        <taxon>Pseudomonadota</taxon>
        <taxon>Alphaproteobacteria</taxon>
        <taxon>Hyphomicrobiales</taxon>
        <taxon>Hyphomicrobiaceae</taxon>
        <taxon>Rhodomicrobium</taxon>
    </lineage>
</organism>
<dbReference type="HAMAP" id="MF_00365">
    <property type="entry name" value="RecF"/>
    <property type="match status" value="1"/>
</dbReference>
<gene>
    <name evidence="9 13" type="primary">recF</name>
    <name evidence="13" type="ORF">JDN41_12275</name>
</gene>
<evidence type="ECO:0000256" key="5">
    <source>
        <dbReference type="ARBA" id="ARBA00022705"/>
    </source>
</evidence>
<keyword evidence="5 9" id="KW-0235">DNA replication</keyword>
<dbReference type="InterPro" id="IPR042174">
    <property type="entry name" value="RecF_2"/>
</dbReference>